<sequence length="132" mass="15623">MHMNMTSWVRELNEFYMLLTKRYFTEYKYALHFLTLAQIVSCFTIQGTRMLECIMAPKRFQKSRGRKKKKKVMFLNHCIPIREERWLVKGISIGEGRQGSQFSNFNSKPCVLEAFSCGSLCLCIPYRHTQVH</sequence>
<evidence type="ECO:0000313" key="2">
    <source>
        <dbReference type="Proteomes" id="UP000297703"/>
    </source>
</evidence>
<gene>
    <name evidence="1" type="ORF">DR999_PMT02552</name>
</gene>
<accession>A0A4D9ERT8</accession>
<dbReference type="Proteomes" id="UP000297703">
    <property type="component" value="Unassembled WGS sequence"/>
</dbReference>
<proteinExistence type="predicted"/>
<name>A0A4D9ERT8_9SAUR</name>
<protein>
    <submittedName>
        <fullName evidence="1">Calmodulin-like protein 6</fullName>
    </submittedName>
</protein>
<dbReference type="EMBL" id="QXTE01000013">
    <property type="protein sequence ID" value="TFK14111.1"/>
    <property type="molecule type" value="Genomic_DNA"/>
</dbReference>
<reference evidence="1 2" key="1">
    <citation type="submission" date="2019-04" db="EMBL/GenBank/DDBJ databases">
        <title>Draft genome of the big-headed turtle Platysternon megacephalum.</title>
        <authorList>
            <person name="Gong S."/>
        </authorList>
    </citation>
    <scope>NUCLEOTIDE SEQUENCE [LARGE SCALE GENOMIC DNA]</scope>
    <source>
        <strain evidence="1">DO16091913</strain>
        <tissue evidence="1">Muscle</tissue>
    </source>
</reference>
<reference evidence="1 2" key="2">
    <citation type="submission" date="2019-04" db="EMBL/GenBank/DDBJ databases">
        <title>The genome sequence of big-headed turtle.</title>
        <authorList>
            <person name="Gong S."/>
        </authorList>
    </citation>
    <scope>NUCLEOTIDE SEQUENCE [LARGE SCALE GENOMIC DNA]</scope>
    <source>
        <strain evidence="1">DO16091913</strain>
        <tissue evidence="1">Muscle</tissue>
    </source>
</reference>
<comment type="caution">
    <text evidence="1">The sequence shown here is derived from an EMBL/GenBank/DDBJ whole genome shotgun (WGS) entry which is preliminary data.</text>
</comment>
<organism evidence="1 2">
    <name type="scientific">Platysternon megacephalum</name>
    <name type="common">big-headed turtle</name>
    <dbReference type="NCBI Taxonomy" id="55544"/>
    <lineage>
        <taxon>Eukaryota</taxon>
        <taxon>Metazoa</taxon>
        <taxon>Chordata</taxon>
        <taxon>Craniata</taxon>
        <taxon>Vertebrata</taxon>
        <taxon>Euteleostomi</taxon>
        <taxon>Archelosauria</taxon>
        <taxon>Testudinata</taxon>
        <taxon>Testudines</taxon>
        <taxon>Cryptodira</taxon>
        <taxon>Durocryptodira</taxon>
        <taxon>Testudinoidea</taxon>
        <taxon>Platysternidae</taxon>
        <taxon>Platysternon</taxon>
    </lineage>
</organism>
<keyword evidence="2" id="KW-1185">Reference proteome</keyword>
<evidence type="ECO:0000313" key="1">
    <source>
        <dbReference type="EMBL" id="TFK14111.1"/>
    </source>
</evidence>
<dbReference type="AlphaFoldDB" id="A0A4D9ERT8"/>